<protein>
    <submittedName>
        <fullName evidence="2">Uncharacterized protein</fullName>
    </submittedName>
</protein>
<evidence type="ECO:0000256" key="1">
    <source>
        <dbReference type="SAM" id="MobiDB-lite"/>
    </source>
</evidence>
<evidence type="ECO:0000313" key="3">
    <source>
        <dbReference type="Proteomes" id="UP000287651"/>
    </source>
</evidence>
<comment type="caution">
    <text evidence="2">The sequence shown here is derived from an EMBL/GenBank/DDBJ whole genome shotgun (WGS) entry which is preliminary data.</text>
</comment>
<feature type="region of interest" description="Disordered" evidence="1">
    <location>
        <begin position="90"/>
        <end position="115"/>
    </location>
</feature>
<sequence length="144" mass="15969">MIRTVAEVRTWRMQERHSSEAFGGGRRGGSIEVEPEDDMAGAEVLDGDTALAILDWMHMEGPTQAFHTLRSTDYSSLGVGKLLRLARRKAEEKRGQDDNCATDLASGRGFSSPREEDEAIEVLMICCRQCEHEESPSAVSLAWL</sequence>
<reference evidence="2 3" key="1">
    <citation type="journal article" date="2014" name="Agronomy (Basel)">
        <title>A Draft Genome Sequence for Ensete ventricosum, the Drought-Tolerant Tree Against Hunger.</title>
        <authorList>
            <person name="Harrison J."/>
            <person name="Moore K.A."/>
            <person name="Paszkiewicz K."/>
            <person name="Jones T."/>
            <person name="Grant M."/>
            <person name="Ambacheew D."/>
            <person name="Muzemil S."/>
            <person name="Studholme D.J."/>
        </authorList>
    </citation>
    <scope>NUCLEOTIDE SEQUENCE [LARGE SCALE GENOMIC DNA]</scope>
</reference>
<dbReference type="Proteomes" id="UP000287651">
    <property type="component" value="Unassembled WGS sequence"/>
</dbReference>
<gene>
    <name evidence="2" type="ORF">B296_00026979</name>
</gene>
<dbReference type="AlphaFoldDB" id="A0A426YU85"/>
<proteinExistence type="predicted"/>
<organism evidence="2 3">
    <name type="scientific">Ensete ventricosum</name>
    <name type="common">Abyssinian banana</name>
    <name type="synonym">Musa ensete</name>
    <dbReference type="NCBI Taxonomy" id="4639"/>
    <lineage>
        <taxon>Eukaryota</taxon>
        <taxon>Viridiplantae</taxon>
        <taxon>Streptophyta</taxon>
        <taxon>Embryophyta</taxon>
        <taxon>Tracheophyta</taxon>
        <taxon>Spermatophyta</taxon>
        <taxon>Magnoliopsida</taxon>
        <taxon>Liliopsida</taxon>
        <taxon>Zingiberales</taxon>
        <taxon>Musaceae</taxon>
        <taxon>Ensete</taxon>
    </lineage>
</organism>
<evidence type="ECO:0000313" key="2">
    <source>
        <dbReference type="EMBL" id="RRT55290.1"/>
    </source>
</evidence>
<accession>A0A426YU85</accession>
<name>A0A426YU85_ENSVE</name>
<dbReference type="EMBL" id="AMZH03010157">
    <property type="protein sequence ID" value="RRT55290.1"/>
    <property type="molecule type" value="Genomic_DNA"/>
</dbReference>